<evidence type="ECO:0008006" key="2">
    <source>
        <dbReference type="Google" id="ProtNLM"/>
    </source>
</evidence>
<name>X1BRS4_9ZZZZ</name>
<dbReference type="Gene3D" id="3.40.50.11190">
    <property type="match status" value="1"/>
</dbReference>
<dbReference type="AlphaFoldDB" id="X1BRS4"/>
<comment type="caution">
    <text evidence="1">The sequence shown here is derived from an EMBL/GenBank/DDBJ whole genome shotgun (WGS) entry which is preliminary data.</text>
</comment>
<reference evidence="1" key="1">
    <citation type="journal article" date="2014" name="Front. Microbiol.">
        <title>High frequency of phylogenetically diverse reductive dehalogenase-homologous genes in deep subseafloor sedimentary metagenomes.</title>
        <authorList>
            <person name="Kawai M."/>
            <person name="Futagami T."/>
            <person name="Toyoda A."/>
            <person name="Takaki Y."/>
            <person name="Nishi S."/>
            <person name="Hori S."/>
            <person name="Arai W."/>
            <person name="Tsubouchi T."/>
            <person name="Morono Y."/>
            <person name="Uchiyama I."/>
            <person name="Ito T."/>
            <person name="Fujiyama A."/>
            <person name="Inagaki F."/>
            <person name="Takami H."/>
        </authorList>
    </citation>
    <scope>NUCLEOTIDE SEQUENCE</scope>
    <source>
        <strain evidence="1">Expedition CK06-06</strain>
    </source>
</reference>
<gene>
    <name evidence="1" type="ORF">S01H4_47344</name>
</gene>
<proteinExistence type="predicted"/>
<dbReference type="EMBL" id="BART01026566">
    <property type="protein sequence ID" value="GAG98429.1"/>
    <property type="molecule type" value="Genomic_DNA"/>
</dbReference>
<accession>X1BRS4</accession>
<evidence type="ECO:0000313" key="1">
    <source>
        <dbReference type="EMBL" id="GAG98429.1"/>
    </source>
</evidence>
<feature type="non-terminal residue" evidence="1">
    <location>
        <position position="61"/>
    </location>
</feature>
<protein>
    <recommendedName>
        <fullName evidence="2">UDP-2,4-diacetamido-2,4, 6-trideoxy-beta-L-altropyranose hydrolase</fullName>
    </recommendedName>
</protein>
<organism evidence="1">
    <name type="scientific">marine sediment metagenome</name>
    <dbReference type="NCBI Taxonomy" id="412755"/>
    <lineage>
        <taxon>unclassified sequences</taxon>
        <taxon>metagenomes</taxon>
        <taxon>ecological metagenomes</taxon>
    </lineage>
</organism>
<sequence length="61" mass="6905">MLSIAFRVDGGKDIGLGHVVRCLTLAKKFEETIQSKIAFISRTPLVVKQLDEENYRIKLNT</sequence>